<reference evidence="2" key="2">
    <citation type="submission" date="2024-12" db="EMBL/GenBank/DDBJ databases">
        <authorList>
            <person name="Estrada K."/>
            <person name="Bobes R.J."/>
            <person name="Sanchez-Flores A."/>
            <person name="Laclette J.P."/>
        </authorList>
    </citation>
    <scope>NUCLEOTIDE SEQUENCE</scope>
    <source>
        <strain evidence="2">WFUcys</strain>
        <tissue evidence="2">Peritoneal cavity of infected mice</tissue>
    </source>
</reference>
<dbReference type="EMBL" id="JAKROA010000019">
    <property type="protein sequence ID" value="KAL5103260.1"/>
    <property type="molecule type" value="Genomic_DNA"/>
</dbReference>
<comment type="caution">
    <text evidence="2">The sequence shown here is derived from an EMBL/GenBank/DDBJ whole genome shotgun (WGS) entry which is preliminary data.</text>
</comment>
<evidence type="ECO:0000313" key="3">
    <source>
        <dbReference type="Proteomes" id="UP001651158"/>
    </source>
</evidence>
<name>A0ABR4Q0U3_9CEST</name>
<organism evidence="2 3">
    <name type="scientific">Taenia crassiceps</name>
    <dbReference type="NCBI Taxonomy" id="6207"/>
    <lineage>
        <taxon>Eukaryota</taxon>
        <taxon>Metazoa</taxon>
        <taxon>Spiralia</taxon>
        <taxon>Lophotrochozoa</taxon>
        <taxon>Platyhelminthes</taxon>
        <taxon>Cestoda</taxon>
        <taxon>Eucestoda</taxon>
        <taxon>Cyclophyllidea</taxon>
        <taxon>Taeniidae</taxon>
        <taxon>Taenia</taxon>
    </lineage>
</organism>
<proteinExistence type="predicted"/>
<dbReference type="EMBL" id="JAKROA010000023">
    <property type="protein sequence ID" value="KAL5102850.1"/>
    <property type="molecule type" value="Genomic_DNA"/>
</dbReference>
<keyword evidence="3" id="KW-1185">Reference proteome</keyword>
<protein>
    <submittedName>
        <fullName evidence="2">Uncharacterized protein</fullName>
    </submittedName>
</protein>
<accession>A0ABR4Q0U3</accession>
<dbReference type="Proteomes" id="UP001651158">
    <property type="component" value="Unassembled WGS sequence"/>
</dbReference>
<gene>
    <name evidence="1" type="ORF">TcWFU_005155</name>
    <name evidence="2" type="ORF">TcWFU_006139</name>
</gene>
<sequence length="88" mass="9769">MLRIQSAHSSASKVLEEADGVWASSTDPRGRQIQSVDYGLCRSSLLPQMETSLFPAVLVLLFTKDDKLMMSSKLPTIHANYVMCTDHL</sequence>
<evidence type="ECO:0000313" key="2">
    <source>
        <dbReference type="EMBL" id="KAL5103260.1"/>
    </source>
</evidence>
<reference evidence="2 3" key="1">
    <citation type="journal article" date="2022" name="Front. Cell. Infect. Microbiol.">
        <title>The Genomes of Two Strains of Taenia crassiceps the Animal Model for the Study of Human Cysticercosis.</title>
        <authorList>
            <person name="Bobes R.J."/>
            <person name="Estrada K."/>
            <person name="Rios-Valencia D.G."/>
            <person name="Calderon-Gallegos A."/>
            <person name="de la Torre P."/>
            <person name="Carrero J.C."/>
            <person name="Sanchez-Flores A."/>
            <person name="Laclette J.P."/>
        </authorList>
    </citation>
    <scope>NUCLEOTIDE SEQUENCE [LARGE SCALE GENOMIC DNA]</scope>
    <source>
        <strain evidence="2">WFUcys</strain>
    </source>
</reference>
<evidence type="ECO:0000313" key="1">
    <source>
        <dbReference type="EMBL" id="KAL5102850.1"/>
    </source>
</evidence>